<proteinExistence type="predicted"/>
<protein>
    <submittedName>
        <fullName evidence="2">Uncharacterized protein</fullName>
    </submittedName>
</protein>
<evidence type="ECO:0000256" key="1">
    <source>
        <dbReference type="SAM" id="Phobius"/>
    </source>
</evidence>
<feature type="transmembrane region" description="Helical" evidence="1">
    <location>
        <begin position="67"/>
        <end position="86"/>
    </location>
</feature>
<keyword evidence="3" id="KW-1185">Reference proteome</keyword>
<keyword evidence="1" id="KW-0812">Transmembrane</keyword>
<reference evidence="2 3" key="1">
    <citation type="journal article" date="2021" name="BMC Genomics">
        <title>Datura genome reveals duplications of psychoactive alkaloid biosynthetic genes and high mutation rate following tissue culture.</title>
        <authorList>
            <person name="Rajewski A."/>
            <person name="Carter-House D."/>
            <person name="Stajich J."/>
            <person name="Litt A."/>
        </authorList>
    </citation>
    <scope>NUCLEOTIDE SEQUENCE [LARGE SCALE GENOMIC DNA]</scope>
    <source>
        <strain evidence="2">AR-01</strain>
    </source>
</reference>
<gene>
    <name evidence="2" type="ORF">HAX54_045968</name>
</gene>
<sequence length="102" mass="11760">MSQVFTGYLEMVWKWRNRGRGENSGEGVGSRWFRGVMVSTRWNSDVARVIRWEEMKGDMVKRGIFGVFWWFSANNGGAWSSLVSMLEKKRGMKMGRVKLCGG</sequence>
<evidence type="ECO:0000313" key="3">
    <source>
        <dbReference type="Proteomes" id="UP000823775"/>
    </source>
</evidence>
<keyword evidence="1" id="KW-0472">Membrane</keyword>
<dbReference type="EMBL" id="JACEIK010007192">
    <property type="protein sequence ID" value="MCE3049859.1"/>
    <property type="molecule type" value="Genomic_DNA"/>
</dbReference>
<name>A0ABS8WIL6_DATST</name>
<keyword evidence="1" id="KW-1133">Transmembrane helix</keyword>
<organism evidence="2 3">
    <name type="scientific">Datura stramonium</name>
    <name type="common">Jimsonweed</name>
    <name type="synonym">Common thornapple</name>
    <dbReference type="NCBI Taxonomy" id="4076"/>
    <lineage>
        <taxon>Eukaryota</taxon>
        <taxon>Viridiplantae</taxon>
        <taxon>Streptophyta</taxon>
        <taxon>Embryophyta</taxon>
        <taxon>Tracheophyta</taxon>
        <taxon>Spermatophyta</taxon>
        <taxon>Magnoliopsida</taxon>
        <taxon>eudicotyledons</taxon>
        <taxon>Gunneridae</taxon>
        <taxon>Pentapetalae</taxon>
        <taxon>asterids</taxon>
        <taxon>lamiids</taxon>
        <taxon>Solanales</taxon>
        <taxon>Solanaceae</taxon>
        <taxon>Solanoideae</taxon>
        <taxon>Datureae</taxon>
        <taxon>Datura</taxon>
    </lineage>
</organism>
<accession>A0ABS8WIL6</accession>
<comment type="caution">
    <text evidence="2">The sequence shown here is derived from an EMBL/GenBank/DDBJ whole genome shotgun (WGS) entry which is preliminary data.</text>
</comment>
<evidence type="ECO:0000313" key="2">
    <source>
        <dbReference type="EMBL" id="MCE3049859.1"/>
    </source>
</evidence>
<feature type="non-terminal residue" evidence="2">
    <location>
        <position position="102"/>
    </location>
</feature>
<dbReference type="Proteomes" id="UP000823775">
    <property type="component" value="Unassembled WGS sequence"/>
</dbReference>